<dbReference type="EMBL" id="BLLF01000298">
    <property type="protein sequence ID" value="GFH10237.1"/>
    <property type="molecule type" value="Genomic_DNA"/>
</dbReference>
<feature type="chain" id="PRO_5025335542" evidence="1">
    <location>
        <begin position="26"/>
        <end position="124"/>
    </location>
</feature>
<gene>
    <name evidence="2" type="ORF">HaLaN_05515</name>
</gene>
<feature type="signal peptide" evidence="1">
    <location>
        <begin position="1"/>
        <end position="25"/>
    </location>
</feature>
<dbReference type="Proteomes" id="UP000485058">
    <property type="component" value="Unassembled WGS sequence"/>
</dbReference>
<comment type="caution">
    <text evidence="2">The sequence shown here is derived from an EMBL/GenBank/DDBJ whole genome shotgun (WGS) entry which is preliminary data.</text>
</comment>
<organism evidence="2 3">
    <name type="scientific">Haematococcus lacustris</name>
    <name type="common">Green alga</name>
    <name type="synonym">Haematococcus pluvialis</name>
    <dbReference type="NCBI Taxonomy" id="44745"/>
    <lineage>
        <taxon>Eukaryota</taxon>
        <taxon>Viridiplantae</taxon>
        <taxon>Chlorophyta</taxon>
        <taxon>core chlorophytes</taxon>
        <taxon>Chlorophyceae</taxon>
        <taxon>CS clade</taxon>
        <taxon>Chlamydomonadales</taxon>
        <taxon>Haematococcaceae</taxon>
        <taxon>Haematococcus</taxon>
    </lineage>
</organism>
<reference evidence="2 3" key="1">
    <citation type="submission" date="2020-02" db="EMBL/GenBank/DDBJ databases">
        <title>Draft genome sequence of Haematococcus lacustris strain NIES-144.</title>
        <authorList>
            <person name="Morimoto D."/>
            <person name="Nakagawa S."/>
            <person name="Yoshida T."/>
            <person name="Sawayama S."/>
        </authorList>
    </citation>
    <scope>NUCLEOTIDE SEQUENCE [LARGE SCALE GENOMIC DNA]</scope>
    <source>
        <strain evidence="2 3">NIES-144</strain>
    </source>
</reference>
<evidence type="ECO:0000256" key="1">
    <source>
        <dbReference type="SAM" id="SignalP"/>
    </source>
</evidence>
<evidence type="ECO:0000313" key="3">
    <source>
        <dbReference type="Proteomes" id="UP000485058"/>
    </source>
</evidence>
<sequence>MPQLSRSLLLCFLAVLALVATPCQSARLLLGSASSTAVTDGSGPVSAQADNVGTGRTTAVASSSSAALSLSKDAMVKSIATSIAAVSACKAQASAEALALATALGNATAVAYTSALSYVNVEGQ</sequence>
<keyword evidence="3" id="KW-1185">Reference proteome</keyword>
<name>A0A699YJ34_HAELA</name>
<proteinExistence type="predicted"/>
<accession>A0A699YJ34</accession>
<evidence type="ECO:0000313" key="2">
    <source>
        <dbReference type="EMBL" id="GFH10237.1"/>
    </source>
</evidence>
<dbReference type="AlphaFoldDB" id="A0A699YJ34"/>
<protein>
    <submittedName>
        <fullName evidence="2">Uncharacterized protein</fullName>
    </submittedName>
</protein>
<keyword evidence="1" id="KW-0732">Signal</keyword>